<gene>
    <name evidence="1" type="ORF">GCM10010345_88000</name>
</gene>
<reference evidence="2" key="1">
    <citation type="journal article" date="2019" name="Int. J. Syst. Evol. Microbiol.">
        <title>The Global Catalogue of Microorganisms (GCM) 10K type strain sequencing project: providing services to taxonomists for standard genome sequencing and annotation.</title>
        <authorList>
            <consortium name="The Broad Institute Genomics Platform"/>
            <consortium name="The Broad Institute Genome Sequencing Center for Infectious Disease"/>
            <person name="Wu L."/>
            <person name="Ma J."/>
        </authorList>
    </citation>
    <scope>NUCLEOTIDE SEQUENCE [LARGE SCALE GENOMIC DNA]</scope>
    <source>
        <strain evidence="2">JCM 4733</strain>
    </source>
</reference>
<evidence type="ECO:0008006" key="3">
    <source>
        <dbReference type="Google" id="ProtNLM"/>
    </source>
</evidence>
<evidence type="ECO:0000313" key="1">
    <source>
        <dbReference type="EMBL" id="GHA71264.1"/>
    </source>
</evidence>
<proteinExistence type="predicted"/>
<sequence length="89" mass="9762">MVWDSGKCGLRRTIQGGRVFLLLCQVLAVLLNGLVTAGADERLFPGPSDQDLAQDVLTCFDVHARMCGSRESIFAAGRSRRRLRRAQGT</sequence>
<keyword evidence="2" id="KW-1185">Reference proteome</keyword>
<dbReference type="EMBL" id="BMVN01000079">
    <property type="protein sequence ID" value="GHA71264.1"/>
    <property type="molecule type" value="Genomic_DNA"/>
</dbReference>
<name>A0ABQ3DAU7_9ACTN</name>
<comment type="caution">
    <text evidence="1">The sequence shown here is derived from an EMBL/GenBank/DDBJ whole genome shotgun (WGS) entry which is preliminary data.</text>
</comment>
<accession>A0ABQ3DAU7</accession>
<evidence type="ECO:0000313" key="2">
    <source>
        <dbReference type="Proteomes" id="UP000653644"/>
    </source>
</evidence>
<dbReference type="Proteomes" id="UP000653644">
    <property type="component" value="Unassembled WGS sequence"/>
</dbReference>
<protein>
    <recommendedName>
        <fullName evidence="3">Secreted protein</fullName>
    </recommendedName>
</protein>
<dbReference type="RefSeq" id="WP_189894816.1">
    <property type="nucleotide sequence ID" value="NZ_BMVN01000079.1"/>
</dbReference>
<organism evidence="1 2">
    <name type="scientific">Streptomyces canarius</name>
    <dbReference type="NCBI Taxonomy" id="285453"/>
    <lineage>
        <taxon>Bacteria</taxon>
        <taxon>Bacillati</taxon>
        <taxon>Actinomycetota</taxon>
        <taxon>Actinomycetes</taxon>
        <taxon>Kitasatosporales</taxon>
        <taxon>Streptomycetaceae</taxon>
        <taxon>Streptomyces</taxon>
    </lineage>
</organism>